<comment type="caution">
    <text evidence="1">The sequence shown here is derived from an EMBL/GenBank/DDBJ whole genome shotgun (WGS) entry which is preliminary data.</text>
</comment>
<name>A0AAV7V949_PLEWA</name>
<dbReference type="EMBL" id="JANPWB010000003">
    <property type="protein sequence ID" value="KAJ1197872.1"/>
    <property type="molecule type" value="Genomic_DNA"/>
</dbReference>
<reference evidence="1" key="1">
    <citation type="journal article" date="2022" name="bioRxiv">
        <title>Sequencing and chromosome-scale assembly of the giantPleurodeles waltlgenome.</title>
        <authorList>
            <person name="Brown T."/>
            <person name="Elewa A."/>
            <person name="Iarovenko S."/>
            <person name="Subramanian E."/>
            <person name="Araus A.J."/>
            <person name="Petzold A."/>
            <person name="Susuki M."/>
            <person name="Suzuki K.-i.T."/>
            <person name="Hayashi T."/>
            <person name="Toyoda A."/>
            <person name="Oliveira C."/>
            <person name="Osipova E."/>
            <person name="Leigh N.D."/>
            <person name="Simon A."/>
            <person name="Yun M.H."/>
        </authorList>
    </citation>
    <scope>NUCLEOTIDE SEQUENCE</scope>
    <source>
        <strain evidence="1">20211129_DDA</strain>
        <tissue evidence="1">Liver</tissue>
    </source>
</reference>
<gene>
    <name evidence="1" type="ORF">NDU88_001717</name>
</gene>
<dbReference type="Proteomes" id="UP001066276">
    <property type="component" value="Chromosome 2_1"/>
</dbReference>
<organism evidence="1 2">
    <name type="scientific">Pleurodeles waltl</name>
    <name type="common">Iberian ribbed newt</name>
    <dbReference type="NCBI Taxonomy" id="8319"/>
    <lineage>
        <taxon>Eukaryota</taxon>
        <taxon>Metazoa</taxon>
        <taxon>Chordata</taxon>
        <taxon>Craniata</taxon>
        <taxon>Vertebrata</taxon>
        <taxon>Euteleostomi</taxon>
        <taxon>Amphibia</taxon>
        <taxon>Batrachia</taxon>
        <taxon>Caudata</taxon>
        <taxon>Salamandroidea</taxon>
        <taxon>Salamandridae</taxon>
        <taxon>Pleurodelinae</taxon>
        <taxon>Pleurodeles</taxon>
    </lineage>
</organism>
<dbReference type="AlphaFoldDB" id="A0AAV7V949"/>
<evidence type="ECO:0000313" key="2">
    <source>
        <dbReference type="Proteomes" id="UP001066276"/>
    </source>
</evidence>
<protein>
    <submittedName>
        <fullName evidence="1">Uncharacterized protein</fullName>
    </submittedName>
</protein>
<sequence length="192" mass="20438">MFSKISYITETANDEQVGLSDDQLGLQRQARLDITAHLARAADHTLDSRCGPPEPLVPLSVPAEGPGVGRLWCSPWLGRVGPCRAVRPAAPAIALPPGSRPLLVSPAGLCCCPSFCAIWWGAFEPSPPRPDRRSDWTAASSLLRRRSAVYLGRRAWCGAAGRECRARSPWSWASVAGAGARDFGSVLGPAAL</sequence>
<keyword evidence="2" id="KW-1185">Reference proteome</keyword>
<proteinExistence type="predicted"/>
<evidence type="ECO:0000313" key="1">
    <source>
        <dbReference type="EMBL" id="KAJ1197872.1"/>
    </source>
</evidence>
<accession>A0AAV7V949</accession>